<evidence type="ECO:0000313" key="3">
    <source>
        <dbReference type="Proteomes" id="UP001177023"/>
    </source>
</evidence>
<accession>A0AA36DD49</accession>
<dbReference type="Proteomes" id="UP001177023">
    <property type="component" value="Unassembled WGS sequence"/>
</dbReference>
<feature type="region of interest" description="Disordered" evidence="1">
    <location>
        <begin position="136"/>
        <end position="158"/>
    </location>
</feature>
<sequence>MRNQAYLAELAKHQHELTSYSAKQMEYLDQQRRYQQAVIDHQAQAALLMQQQQQKLINEQLGHAKVMYAKQRKAMASKTHKEPERNHKLGDKTLTTDEDLREYFRREYGMDMPKDGELTDDERETLRQLKVELVQKRMGGGGGGGGRGAGARAEADDGSPQEHGVCSLCQSVNFRKLTGGWTEMYGDAKAIKHTFRTINALNQKTRGRKGTSKPACIGIEVGKAGGSSAEANYFYRESGGQGNALREMRGEIRKTEELEAGLSLETQYYSADYCVIAADSGSWPEYILMAETKGSNACRTVHVFARSASTFKKSNFNTVSKLLKKLISKYGIHPLAPLPHPELCELTTP</sequence>
<proteinExistence type="predicted"/>
<evidence type="ECO:0000256" key="1">
    <source>
        <dbReference type="SAM" id="MobiDB-lite"/>
    </source>
</evidence>
<dbReference type="EMBL" id="CATQJA010002697">
    <property type="protein sequence ID" value="CAJ0584516.1"/>
    <property type="molecule type" value="Genomic_DNA"/>
</dbReference>
<organism evidence="2 3">
    <name type="scientific">Mesorhabditis spiculigera</name>
    <dbReference type="NCBI Taxonomy" id="96644"/>
    <lineage>
        <taxon>Eukaryota</taxon>
        <taxon>Metazoa</taxon>
        <taxon>Ecdysozoa</taxon>
        <taxon>Nematoda</taxon>
        <taxon>Chromadorea</taxon>
        <taxon>Rhabditida</taxon>
        <taxon>Rhabditina</taxon>
        <taxon>Rhabditomorpha</taxon>
        <taxon>Rhabditoidea</taxon>
        <taxon>Rhabditidae</taxon>
        <taxon>Mesorhabditinae</taxon>
        <taxon>Mesorhabditis</taxon>
    </lineage>
</organism>
<name>A0AA36DD49_9BILA</name>
<protein>
    <recommendedName>
        <fullName evidence="4">PAZ domain-containing protein</fullName>
    </recommendedName>
</protein>
<reference evidence="2" key="1">
    <citation type="submission" date="2023-06" db="EMBL/GenBank/DDBJ databases">
        <authorList>
            <person name="Delattre M."/>
        </authorList>
    </citation>
    <scope>NUCLEOTIDE SEQUENCE</scope>
    <source>
        <strain evidence="2">AF72</strain>
    </source>
</reference>
<feature type="compositionally biased region" description="Gly residues" evidence="1">
    <location>
        <begin position="138"/>
        <end position="149"/>
    </location>
</feature>
<comment type="caution">
    <text evidence="2">The sequence shown here is derived from an EMBL/GenBank/DDBJ whole genome shotgun (WGS) entry which is preliminary data.</text>
</comment>
<feature type="non-terminal residue" evidence="2">
    <location>
        <position position="1"/>
    </location>
</feature>
<evidence type="ECO:0008006" key="4">
    <source>
        <dbReference type="Google" id="ProtNLM"/>
    </source>
</evidence>
<evidence type="ECO:0000313" key="2">
    <source>
        <dbReference type="EMBL" id="CAJ0584516.1"/>
    </source>
</evidence>
<gene>
    <name evidence="2" type="ORF">MSPICULIGERA_LOCUS22566</name>
</gene>
<dbReference type="AlphaFoldDB" id="A0AA36DD49"/>
<keyword evidence="3" id="KW-1185">Reference proteome</keyword>